<dbReference type="KEGG" id="sinb:SIDU_09410"/>
<dbReference type="AlphaFoldDB" id="I5BAH2"/>
<keyword evidence="1" id="KW-0472">Membrane</keyword>
<dbReference type="Gene3D" id="1.20.5.50">
    <property type="match status" value="1"/>
</dbReference>
<sequence length="443" mass="48226">MNGGFVSDTLSTLKKELEKLISQVGSSIPNDEPFGNAHNNWSFPGLTRVELMEDAQSVLDSITDHDEANLGEAESRLQDYIRRLQHLRQTTVGNIWGNANQGVAAYVLTLNGLRNALKPILKSDDGSDASKALRQLKTRITSMEARLRDLEPRTGSLGEMVDQIENAYDAADRLPETMESLAEYRQKISDIERAVSKDHAHIETLRETAEANEKNLISLKENAEGILARCETAYSAATSVGLAAAFSERSDSLSGSIKYWVGGLLIALVAACGLGIYRIVELSDIIKTAPPVTVALNVLISVFAVGAPVWFAWLATKQIGQRFRLAEDYAFKASVSRAYEGYSREAARVDKELEARLLASALNRLDELPLRVVETHSHGSPLHELASSKIVLQAIKTIPGFADEVKNLATQTLATAGTVAVAATKIRSKKKAVDDTPIEEAAE</sequence>
<reference evidence="2 3" key="1">
    <citation type="journal article" date="2012" name="J. Bacteriol.">
        <title>Genome sequence of Sphingobium indicum B90A, a hexachlorocyclohexane-degrading bacterium.</title>
        <authorList>
            <person name="Anand S."/>
            <person name="Sangwan N."/>
            <person name="Lata P."/>
            <person name="Kaur J."/>
            <person name="Dua A."/>
            <person name="Singh A.K."/>
            <person name="Verma M."/>
            <person name="Kaur J."/>
            <person name="Khurana J.P."/>
            <person name="Khurana P."/>
            <person name="Mathur S."/>
            <person name="Lal R."/>
        </authorList>
    </citation>
    <scope>NUCLEOTIDE SEQUENCE [LARGE SCALE GENOMIC DNA]</scope>
    <source>
        <strain evidence="3">DSM 16412 / CCM 7286 / MTCC 6364 / B90A</strain>
    </source>
</reference>
<dbReference type="Proteomes" id="UP000004550">
    <property type="component" value="Chromosome"/>
</dbReference>
<evidence type="ECO:0000313" key="3">
    <source>
        <dbReference type="Proteomes" id="UP000004550"/>
    </source>
</evidence>
<organism evidence="2 3">
    <name type="scientific">Sphingobium indicum (strain DSM 16412 / CCM 7286 / MTCC 6364 / B90A)</name>
    <dbReference type="NCBI Taxonomy" id="861109"/>
    <lineage>
        <taxon>Bacteria</taxon>
        <taxon>Pseudomonadati</taxon>
        <taxon>Pseudomonadota</taxon>
        <taxon>Alphaproteobacteria</taxon>
        <taxon>Sphingomonadales</taxon>
        <taxon>Sphingomonadaceae</taxon>
        <taxon>Sphingobium</taxon>
    </lineage>
</organism>
<evidence type="ECO:0000313" key="2">
    <source>
        <dbReference type="EMBL" id="APL94708.1"/>
    </source>
</evidence>
<evidence type="ECO:0000256" key="1">
    <source>
        <dbReference type="SAM" id="Phobius"/>
    </source>
</evidence>
<keyword evidence="1" id="KW-1133">Transmembrane helix</keyword>
<gene>
    <name evidence="2" type="ORF">SIDU_09410</name>
</gene>
<feature type="transmembrane region" description="Helical" evidence="1">
    <location>
        <begin position="292"/>
        <end position="315"/>
    </location>
</feature>
<protein>
    <submittedName>
        <fullName evidence="2">Uncharacterized protein</fullName>
    </submittedName>
</protein>
<name>I5BAH2_SPHIB</name>
<dbReference type="EMBL" id="CP013070">
    <property type="protein sequence ID" value="APL94708.1"/>
    <property type="molecule type" value="Genomic_DNA"/>
</dbReference>
<feature type="transmembrane region" description="Helical" evidence="1">
    <location>
        <begin position="259"/>
        <end position="280"/>
    </location>
</feature>
<accession>I5BAH2</accession>
<keyword evidence="1" id="KW-0812">Transmembrane</keyword>
<proteinExistence type="predicted"/>
<dbReference type="PATRIC" id="fig|861109.3.peg.2153"/>